<keyword evidence="3" id="KW-1185">Reference proteome</keyword>
<evidence type="ECO:0008006" key="4">
    <source>
        <dbReference type="Google" id="ProtNLM"/>
    </source>
</evidence>
<evidence type="ECO:0000256" key="1">
    <source>
        <dbReference type="SAM" id="Phobius"/>
    </source>
</evidence>
<dbReference type="Pfam" id="PF06342">
    <property type="entry name" value="DUF1057"/>
    <property type="match status" value="1"/>
</dbReference>
<keyword evidence="1" id="KW-1133">Transmembrane helix</keyword>
<evidence type="ECO:0000313" key="2">
    <source>
        <dbReference type="EnsemblMetazoa" id="XP_038055181.1"/>
    </source>
</evidence>
<dbReference type="Gene3D" id="3.40.50.1820">
    <property type="entry name" value="alpha/beta hydrolase"/>
    <property type="match status" value="1"/>
</dbReference>
<keyword evidence="1" id="KW-0812">Transmembrane</keyword>
<keyword evidence="1" id="KW-0472">Membrane</keyword>
<dbReference type="InterPro" id="IPR000073">
    <property type="entry name" value="AB_hydrolase_1"/>
</dbReference>
<evidence type="ECO:0000313" key="3">
    <source>
        <dbReference type="Proteomes" id="UP000887568"/>
    </source>
</evidence>
<dbReference type="InterPro" id="IPR000639">
    <property type="entry name" value="Epox_hydrolase-like"/>
</dbReference>
<dbReference type="PRINTS" id="PR00412">
    <property type="entry name" value="EPOXHYDRLASE"/>
</dbReference>
<dbReference type="GeneID" id="119727381"/>
<organism evidence="2 3">
    <name type="scientific">Patiria miniata</name>
    <name type="common">Bat star</name>
    <name type="synonym">Asterina miniata</name>
    <dbReference type="NCBI Taxonomy" id="46514"/>
    <lineage>
        <taxon>Eukaryota</taxon>
        <taxon>Metazoa</taxon>
        <taxon>Echinodermata</taxon>
        <taxon>Eleutherozoa</taxon>
        <taxon>Asterozoa</taxon>
        <taxon>Asteroidea</taxon>
        <taxon>Valvatacea</taxon>
        <taxon>Valvatida</taxon>
        <taxon>Asterinidae</taxon>
        <taxon>Patiria</taxon>
    </lineage>
</organism>
<sequence length="321" mass="35498">MSEKTAGKNRDGPGAPSYNFMLQEEDVEALGTTFRVVYADEGSPTDPVIVCVHGAPATHKAYRHIVQGLTSQGYRVILPNLPGMGLTALDPGGVYNHTTEHKSEVIRGLLSKIGIQSVAMVVGHSMGGHVTCQLAADPALEGTIQSICLLSSAGSRPHKLFSPYWLYFIFGQLIYFSIKLPVIGTVVKRIVSHIISAAGLRGLTRDAEVFSWYEGSQLHFKEFATNVEQLVKLNLPALCFYSHNDKFVEMPVLEDTIQRLGMRLEDTVKYNGEGVTMENFKEGALKRAVQFEKGTHMVHYVYPEQVVKEMLAFLQTVVRPK</sequence>
<name>A0A913ZVT8_PATMI</name>
<dbReference type="OrthoDB" id="6431331at2759"/>
<dbReference type="AlphaFoldDB" id="A0A913ZVT8"/>
<dbReference type="InterPro" id="IPR029058">
    <property type="entry name" value="AB_hydrolase_fold"/>
</dbReference>
<dbReference type="SUPFAM" id="SSF53474">
    <property type="entry name" value="alpha/beta-Hydrolases"/>
    <property type="match status" value="1"/>
</dbReference>
<dbReference type="EnsemblMetazoa" id="XM_038199253.1">
    <property type="protein sequence ID" value="XP_038055181.1"/>
    <property type="gene ID" value="LOC119727381"/>
</dbReference>
<feature type="transmembrane region" description="Helical" evidence="1">
    <location>
        <begin position="164"/>
        <end position="187"/>
    </location>
</feature>
<dbReference type="InterPro" id="IPR010463">
    <property type="entry name" value="DUF1057"/>
</dbReference>
<protein>
    <recommendedName>
        <fullName evidence="4">AB hydrolase-1 domain-containing protein</fullName>
    </recommendedName>
</protein>
<proteinExistence type="predicted"/>
<accession>A0A913ZVT8</accession>
<dbReference type="PANTHER" id="PTHR47533">
    <property type="entry name" value="PROTEIN CBG21859"/>
    <property type="match status" value="1"/>
</dbReference>
<reference evidence="2" key="1">
    <citation type="submission" date="2022-11" db="UniProtKB">
        <authorList>
            <consortium name="EnsemblMetazoa"/>
        </authorList>
    </citation>
    <scope>IDENTIFICATION</scope>
</reference>
<dbReference type="PRINTS" id="PR00111">
    <property type="entry name" value="ABHYDROLASE"/>
</dbReference>
<dbReference type="GO" id="GO:0003824">
    <property type="term" value="F:catalytic activity"/>
    <property type="evidence" value="ECO:0007669"/>
    <property type="project" value="InterPro"/>
</dbReference>
<dbReference type="PANTHER" id="PTHR47533:SF4">
    <property type="entry name" value="AB HYDROLASE-1 DOMAIN-CONTAINING PROTEIN"/>
    <property type="match status" value="1"/>
</dbReference>
<dbReference type="OMA" id="ARNPDRC"/>
<dbReference type="RefSeq" id="XP_038055181.1">
    <property type="nucleotide sequence ID" value="XM_038199253.1"/>
</dbReference>
<dbReference type="Proteomes" id="UP000887568">
    <property type="component" value="Unplaced"/>
</dbReference>